<protein>
    <submittedName>
        <fullName evidence="3">Probable redoxin domain protein</fullName>
    </submittedName>
</protein>
<dbReference type="InterPro" id="IPR041017">
    <property type="entry name" value="Thioredoxin_10"/>
</dbReference>
<dbReference type="InterPro" id="IPR013766">
    <property type="entry name" value="Thioredoxin_domain"/>
</dbReference>
<dbReference type="InterPro" id="IPR036249">
    <property type="entry name" value="Thioredoxin-like_sf"/>
</dbReference>
<dbReference type="Gene3D" id="3.40.30.10">
    <property type="entry name" value="Glutaredoxin"/>
    <property type="match status" value="1"/>
</dbReference>
<keyword evidence="4" id="KW-1185">Reference proteome</keyword>
<dbReference type="PROSITE" id="PS51352">
    <property type="entry name" value="THIOREDOXIN_2"/>
    <property type="match status" value="1"/>
</dbReference>
<keyword evidence="1" id="KW-1133">Transmembrane helix</keyword>
<dbReference type="Proteomes" id="UP000009374">
    <property type="component" value="Unassembled WGS sequence"/>
</dbReference>
<dbReference type="AlphaFoldDB" id="C6HVL8"/>
<dbReference type="PANTHER" id="PTHR42852:SF13">
    <property type="entry name" value="PROTEIN DIPZ"/>
    <property type="match status" value="1"/>
</dbReference>
<dbReference type="SUPFAM" id="SSF52833">
    <property type="entry name" value="Thioredoxin-like"/>
    <property type="match status" value="1"/>
</dbReference>
<dbReference type="PANTHER" id="PTHR42852">
    <property type="entry name" value="THIOL:DISULFIDE INTERCHANGE PROTEIN DSBE"/>
    <property type="match status" value="1"/>
</dbReference>
<evidence type="ECO:0000313" key="3">
    <source>
        <dbReference type="EMBL" id="EES53315.1"/>
    </source>
</evidence>
<dbReference type="InterPro" id="IPR050553">
    <property type="entry name" value="Thioredoxin_ResA/DsbE_sf"/>
</dbReference>
<keyword evidence="1" id="KW-0472">Membrane</keyword>
<dbReference type="InterPro" id="IPR012336">
    <property type="entry name" value="Thioredoxin-like_fold"/>
</dbReference>
<dbReference type="Gene3D" id="2.60.120.260">
    <property type="entry name" value="Galactose-binding domain-like"/>
    <property type="match status" value="1"/>
</dbReference>
<name>C6HVL8_9BACT</name>
<feature type="domain" description="Thioredoxin" evidence="2">
    <location>
        <begin position="27"/>
        <end position="179"/>
    </location>
</feature>
<keyword evidence="1" id="KW-0812">Transmembrane</keyword>
<accession>C6HVL8</accession>
<evidence type="ECO:0000259" key="2">
    <source>
        <dbReference type="PROSITE" id="PS51352"/>
    </source>
</evidence>
<sequence length="350" mass="38783">MKDSGTIPIRTLFSFLTSFCLISALIVLLGFPARSFGSPISLEGNGGWVNGQGPVSPPHLQGKVVLYDFWDYTCINCIRTFPHLDEIYRKYKDKGLVIVGIHSPEFDFAARPERVERAIAQYHIIFPVVLDKDQTLWRRFKNHYWPSDYLYGPDGTLLYHSIGEGGYDELEDSIVSALHLPAPPQGNLDSGGFSPDLTPELYAGTDRGHLGNASGFHKKEYYYSGQTKINNSIILNGLWSSTPDHVFSGISKDNHPPVLTVYYQGRGVNAVMRRPKGQSEGIVLVTVDGHPLAKDEAGSDTTIDPKSGTIVRVNGSRMYAIVTGQSYGPHRLDLVFLTPETSLYTLTFNP</sequence>
<dbReference type="Pfam" id="PF13905">
    <property type="entry name" value="Thioredoxin_8"/>
    <property type="match status" value="1"/>
</dbReference>
<dbReference type="EMBL" id="GG693865">
    <property type="protein sequence ID" value="EES53315.1"/>
    <property type="molecule type" value="Genomic_DNA"/>
</dbReference>
<dbReference type="Pfam" id="PF17991">
    <property type="entry name" value="Thioredoxin_10"/>
    <property type="match status" value="1"/>
</dbReference>
<proteinExistence type="predicted"/>
<gene>
    <name evidence="3" type="ORF">UBAL3_79520036</name>
</gene>
<organism evidence="3 4">
    <name type="scientific">Leptospirillum ferrodiazotrophum</name>
    <dbReference type="NCBI Taxonomy" id="412449"/>
    <lineage>
        <taxon>Bacteria</taxon>
        <taxon>Pseudomonadati</taxon>
        <taxon>Nitrospirota</taxon>
        <taxon>Nitrospiria</taxon>
        <taxon>Nitrospirales</taxon>
        <taxon>Nitrospiraceae</taxon>
        <taxon>Leptospirillum</taxon>
    </lineage>
</organism>
<evidence type="ECO:0000313" key="4">
    <source>
        <dbReference type="Proteomes" id="UP000009374"/>
    </source>
</evidence>
<feature type="transmembrane region" description="Helical" evidence="1">
    <location>
        <begin position="12"/>
        <end position="31"/>
    </location>
</feature>
<evidence type="ECO:0000256" key="1">
    <source>
        <dbReference type="SAM" id="Phobius"/>
    </source>
</evidence>
<reference evidence="3 4" key="1">
    <citation type="journal article" date="2009" name="Appl. Environ. Microbiol.">
        <title>Community genomic and proteomic analyses of chemoautotrophic iron-oxidizing "Leptospirillum rubarum" (Group II) and "Leptospirillum ferrodiazotrophum" (Group III) bacteria in acid mine drainage biofilms.</title>
        <authorList>
            <person name="Goltsman D.S."/>
            <person name="Denef V.J."/>
            <person name="Singer S.W."/>
            <person name="VerBerkmoes N.C."/>
            <person name="Lefsrud M."/>
            <person name="Mueller R.S."/>
            <person name="Dick G.J."/>
            <person name="Sun C.L."/>
            <person name="Wheeler K.E."/>
            <person name="Zemla A."/>
            <person name="Baker B.J."/>
            <person name="Hauser L."/>
            <person name="Land M."/>
            <person name="Shah M.B."/>
            <person name="Thelen M.P."/>
            <person name="Hettich R.L."/>
            <person name="Banfield J.F."/>
        </authorList>
    </citation>
    <scope>NUCLEOTIDE SEQUENCE [LARGE SCALE GENOMIC DNA]</scope>
</reference>